<evidence type="ECO:0000256" key="1">
    <source>
        <dbReference type="ARBA" id="ARBA00001946"/>
    </source>
</evidence>
<dbReference type="PANTHER" id="PTHR33121">
    <property type="entry name" value="CYCLIC DI-GMP PHOSPHODIESTERASE PDEF"/>
    <property type="match status" value="1"/>
</dbReference>
<feature type="domain" description="GGDEF" evidence="5">
    <location>
        <begin position="173"/>
        <end position="305"/>
    </location>
</feature>
<dbReference type="CDD" id="cd01949">
    <property type="entry name" value="GGDEF"/>
    <property type="match status" value="1"/>
</dbReference>
<proteinExistence type="predicted"/>
<dbReference type="InterPro" id="IPR001633">
    <property type="entry name" value="EAL_dom"/>
</dbReference>
<dbReference type="PANTHER" id="PTHR33121:SF79">
    <property type="entry name" value="CYCLIC DI-GMP PHOSPHODIESTERASE PDED-RELATED"/>
    <property type="match status" value="1"/>
</dbReference>
<keyword evidence="7" id="KW-1185">Reference proteome</keyword>
<feature type="domain" description="Response regulatory" evidence="3">
    <location>
        <begin position="2"/>
        <end position="122"/>
    </location>
</feature>
<dbReference type="InterPro" id="IPR001789">
    <property type="entry name" value="Sig_transdc_resp-reg_receiver"/>
</dbReference>
<dbReference type="RefSeq" id="WP_208830911.1">
    <property type="nucleotide sequence ID" value="NZ_CP072110.1"/>
</dbReference>
<dbReference type="SMART" id="SM00267">
    <property type="entry name" value="GGDEF"/>
    <property type="match status" value="1"/>
</dbReference>
<evidence type="ECO:0000313" key="6">
    <source>
        <dbReference type="EMBL" id="QTH63065.1"/>
    </source>
</evidence>
<dbReference type="InterPro" id="IPR050706">
    <property type="entry name" value="Cyclic-di-GMP_PDE-like"/>
</dbReference>
<dbReference type="CDD" id="cd00156">
    <property type="entry name" value="REC"/>
    <property type="match status" value="1"/>
</dbReference>
<evidence type="ECO:0000259" key="3">
    <source>
        <dbReference type="PROSITE" id="PS50110"/>
    </source>
</evidence>
<dbReference type="SMART" id="SM00448">
    <property type="entry name" value="REC"/>
    <property type="match status" value="1"/>
</dbReference>
<dbReference type="PROSITE" id="PS50883">
    <property type="entry name" value="EAL"/>
    <property type="match status" value="1"/>
</dbReference>
<dbReference type="GO" id="GO:0071111">
    <property type="term" value="F:cyclic-guanylate-specific phosphodiesterase activity"/>
    <property type="evidence" value="ECO:0007669"/>
    <property type="project" value="InterPro"/>
</dbReference>
<dbReference type="InterPro" id="IPR011006">
    <property type="entry name" value="CheY-like_superfamily"/>
</dbReference>
<dbReference type="AlphaFoldDB" id="A0A975D9H8"/>
<name>A0A975D9H8_9GAMM</name>
<dbReference type="PROSITE" id="PS50110">
    <property type="entry name" value="RESPONSE_REGULATORY"/>
    <property type="match status" value="1"/>
</dbReference>
<dbReference type="SMART" id="SM00052">
    <property type="entry name" value="EAL"/>
    <property type="match status" value="1"/>
</dbReference>
<dbReference type="EMBL" id="CP072110">
    <property type="protein sequence ID" value="QTH63065.1"/>
    <property type="molecule type" value="Genomic_DNA"/>
</dbReference>
<dbReference type="Gene3D" id="3.20.20.450">
    <property type="entry name" value="EAL domain"/>
    <property type="match status" value="1"/>
</dbReference>
<dbReference type="InterPro" id="IPR043128">
    <property type="entry name" value="Rev_trsase/Diguanyl_cyclase"/>
</dbReference>
<reference evidence="6" key="1">
    <citation type="submission" date="2021-03" db="EMBL/GenBank/DDBJ databases">
        <title>Description of Psychrosphaera ytuae sp. nov. isolated from deep sea sediment of South China Sea.</title>
        <authorList>
            <person name="Zhang J."/>
            <person name="Xu X.-D."/>
        </authorList>
    </citation>
    <scope>NUCLEOTIDE SEQUENCE</scope>
    <source>
        <strain evidence="6">MTZ26</strain>
    </source>
</reference>
<keyword evidence="2" id="KW-0597">Phosphoprotein</keyword>
<dbReference type="KEGG" id="psym:J1N51_09950"/>
<dbReference type="InterPro" id="IPR029787">
    <property type="entry name" value="Nucleotide_cyclase"/>
</dbReference>
<organism evidence="6 7">
    <name type="scientific">Psychrosphaera ytuae</name>
    <dbReference type="NCBI Taxonomy" id="2820710"/>
    <lineage>
        <taxon>Bacteria</taxon>
        <taxon>Pseudomonadati</taxon>
        <taxon>Pseudomonadota</taxon>
        <taxon>Gammaproteobacteria</taxon>
        <taxon>Alteromonadales</taxon>
        <taxon>Pseudoalteromonadaceae</taxon>
        <taxon>Psychrosphaera</taxon>
    </lineage>
</organism>
<dbReference type="SUPFAM" id="SSF55073">
    <property type="entry name" value="Nucleotide cyclase"/>
    <property type="match status" value="1"/>
</dbReference>
<evidence type="ECO:0000259" key="5">
    <source>
        <dbReference type="PROSITE" id="PS50887"/>
    </source>
</evidence>
<dbReference type="FunFam" id="3.30.70.270:FF:000001">
    <property type="entry name" value="Diguanylate cyclase domain protein"/>
    <property type="match status" value="1"/>
</dbReference>
<feature type="modified residue" description="4-aspartylphosphate" evidence="2">
    <location>
        <position position="56"/>
    </location>
</feature>
<evidence type="ECO:0000256" key="2">
    <source>
        <dbReference type="PROSITE-ProRule" id="PRU00169"/>
    </source>
</evidence>
<dbReference type="InterPro" id="IPR000160">
    <property type="entry name" value="GGDEF_dom"/>
</dbReference>
<accession>A0A975D9H8</accession>
<dbReference type="Pfam" id="PF00990">
    <property type="entry name" value="GGDEF"/>
    <property type="match status" value="1"/>
</dbReference>
<evidence type="ECO:0000313" key="7">
    <source>
        <dbReference type="Proteomes" id="UP000682739"/>
    </source>
</evidence>
<dbReference type="Proteomes" id="UP000682739">
    <property type="component" value="Chromosome"/>
</dbReference>
<feature type="domain" description="EAL" evidence="4">
    <location>
        <begin position="314"/>
        <end position="569"/>
    </location>
</feature>
<dbReference type="InterPro" id="IPR035919">
    <property type="entry name" value="EAL_sf"/>
</dbReference>
<dbReference type="PROSITE" id="PS50887">
    <property type="entry name" value="GGDEF"/>
    <property type="match status" value="1"/>
</dbReference>
<protein>
    <submittedName>
        <fullName evidence="6">EAL domain-containing protein</fullName>
    </submittedName>
</protein>
<dbReference type="GO" id="GO:0000160">
    <property type="term" value="P:phosphorelay signal transduction system"/>
    <property type="evidence" value="ECO:0007669"/>
    <property type="project" value="InterPro"/>
</dbReference>
<sequence length="569" mass="65214">MKLLLVDDDQVDRMSIKRLLKKSKLDVDITEVETGLEALRAIETEQDHQYDLVLLDYQLPDMNGFEVLKRTSNGLFGATAVIFLTGQEDEELASRCLEHGAQDFLLKKEITPAHLQKAITHSRLRYENEKQLDNSRKLMQDLAEHDQLTGLLNRYAFEQQIKETEALRKRIGFTFGLMLLDLDNFKWINDTYGHDCGDELLKRVAERLEHVCREQDLLCRLGGDEFAIALVGKARGYSHKVAQRIFDSFKSPIYVNELSVNVECSIGIADFENDYINLTDALKKADLAMYHAKSSGKNQFHYFSEELQQAAERRISVESEIRQALTNREFIPYFQPQIDTETKKIIGAEALVRWQHSEQGLIGPGEFLDIAEETGQIKEIDQQILEKAIAQRAEWAQSEGIKSDFRIAINISARHLRDESFTARVKSLISKYQLDPSVIELEIVESELVNDFEMAVKVIDELNELGVILAIDDFGTGYSSLSYLKHLKVHTLKVDRSFIIDVATSNIDCNLFKGLINLGQSMKLQIVVEGVENIEQFEKCELYHAEIVQGFYFSKPLDAKAFREFYRSY</sequence>
<comment type="cofactor">
    <cofactor evidence="1">
        <name>Mg(2+)</name>
        <dbReference type="ChEBI" id="CHEBI:18420"/>
    </cofactor>
</comment>
<dbReference type="NCBIfam" id="TIGR00254">
    <property type="entry name" value="GGDEF"/>
    <property type="match status" value="1"/>
</dbReference>
<gene>
    <name evidence="6" type="ORF">J1N51_09950</name>
</gene>
<dbReference type="SUPFAM" id="SSF141868">
    <property type="entry name" value="EAL domain-like"/>
    <property type="match status" value="1"/>
</dbReference>
<dbReference type="CDD" id="cd01948">
    <property type="entry name" value="EAL"/>
    <property type="match status" value="1"/>
</dbReference>
<evidence type="ECO:0000259" key="4">
    <source>
        <dbReference type="PROSITE" id="PS50883"/>
    </source>
</evidence>
<dbReference type="Pfam" id="PF00563">
    <property type="entry name" value="EAL"/>
    <property type="match status" value="1"/>
</dbReference>
<dbReference type="Gene3D" id="3.30.70.270">
    <property type="match status" value="1"/>
</dbReference>
<dbReference type="Pfam" id="PF00072">
    <property type="entry name" value="Response_reg"/>
    <property type="match status" value="1"/>
</dbReference>
<dbReference type="SUPFAM" id="SSF52172">
    <property type="entry name" value="CheY-like"/>
    <property type="match status" value="1"/>
</dbReference>
<dbReference type="Gene3D" id="3.40.50.2300">
    <property type="match status" value="1"/>
</dbReference>